<evidence type="ECO:0000313" key="2">
    <source>
        <dbReference type="Proteomes" id="UP001177021"/>
    </source>
</evidence>
<evidence type="ECO:0000313" key="1">
    <source>
        <dbReference type="EMBL" id="CAJ2669563.1"/>
    </source>
</evidence>
<gene>
    <name evidence="1" type="ORF">MILVUS5_LOCUS33756</name>
</gene>
<dbReference type="EMBL" id="CASHSV030000615">
    <property type="protein sequence ID" value="CAJ2669563.1"/>
    <property type="molecule type" value="Genomic_DNA"/>
</dbReference>
<keyword evidence="2" id="KW-1185">Reference proteome</keyword>
<protein>
    <submittedName>
        <fullName evidence="1">Uncharacterized protein</fullName>
    </submittedName>
</protein>
<organism evidence="1 2">
    <name type="scientific">Trifolium pratense</name>
    <name type="common">Red clover</name>
    <dbReference type="NCBI Taxonomy" id="57577"/>
    <lineage>
        <taxon>Eukaryota</taxon>
        <taxon>Viridiplantae</taxon>
        <taxon>Streptophyta</taxon>
        <taxon>Embryophyta</taxon>
        <taxon>Tracheophyta</taxon>
        <taxon>Spermatophyta</taxon>
        <taxon>Magnoliopsida</taxon>
        <taxon>eudicotyledons</taxon>
        <taxon>Gunneridae</taxon>
        <taxon>Pentapetalae</taxon>
        <taxon>rosids</taxon>
        <taxon>fabids</taxon>
        <taxon>Fabales</taxon>
        <taxon>Fabaceae</taxon>
        <taxon>Papilionoideae</taxon>
        <taxon>50 kb inversion clade</taxon>
        <taxon>NPAAA clade</taxon>
        <taxon>Hologalegina</taxon>
        <taxon>IRL clade</taxon>
        <taxon>Trifolieae</taxon>
        <taxon>Trifolium</taxon>
    </lineage>
</organism>
<proteinExistence type="predicted"/>
<reference evidence="1" key="1">
    <citation type="submission" date="2023-10" db="EMBL/GenBank/DDBJ databases">
        <authorList>
            <person name="Rodriguez Cubillos JULIANA M."/>
            <person name="De Vega J."/>
        </authorList>
    </citation>
    <scope>NUCLEOTIDE SEQUENCE</scope>
</reference>
<dbReference type="Proteomes" id="UP001177021">
    <property type="component" value="Unassembled WGS sequence"/>
</dbReference>
<name>A0ACB0LLT7_TRIPR</name>
<sequence length="328" mass="38404">MRILGLRNFIYVLPFTAFLMVLMCFLRLQNHGQIKWGEMKYPSEQRELIQVLKRATMPDRTVILTMVDESHAKPGSMLEVLLQSFKSGQGTQRLLNHLVIITMDSRAFDYCRSLHPHCIHPSTFKHYFATKTRSFQITDHSVFSWRRNNVLIEVIELGYNIIFTDTDVLWLKSPLENFHPTQEISISCNFSSDGERAYSMHEGGIFFMKANAITLEFLKHWKLSKILYPTTNVEESWCETIMHNEDLVEMYGFRVHHVDTDHFGGFCQLNNDMLEKAHTIHANCCNDHTSKVHDLKIVLDDWFQFRKHVKNNNSTEKMALKWPQKCTG</sequence>
<comment type="caution">
    <text evidence="1">The sequence shown here is derived from an EMBL/GenBank/DDBJ whole genome shotgun (WGS) entry which is preliminary data.</text>
</comment>
<accession>A0ACB0LLT7</accession>